<reference evidence="3 4" key="1">
    <citation type="submission" date="2010-12" db="EMBL/GenBank/DDBJ databases">
        <authorList>
            <person name="Muzny D."/>
            <person name="Qin X."/>
            <person name="Buhay C."/>
            <person name="Dugan-Rocha S."/>
            <person name="Ding Y."/>
            <person name="Chen G."/>
            <person name="Hawes A."/>
            <person name="Holder M."/>
            <person name="Jhangiani S."/>
            <person name="Johnson A."/>
            <person name="Khan Z."/>
            <person name="Li Z."/>
            <person name="Liu W."/>
            <person name="Liu X."/>
            <person name="Perez L."/>
            <person name="Shen H."/>
            <person name="Wang Q."/>
            <person name="Watt J."/>
            <person name="Xi L."/>
            <person name="Xin Y."/>
            <person name="Zhou J."/>
            <person name="Deng J."/>
            <person name="Jiang H."/>
            <person name="Liu Y."/>
            <person name="Qu J."/>
            <person name="Song X.-Z."/>
            <person name="Zhang L."/>
            <person name="Villasana D."/>
            <person name="Johnson A."/>
            <person name="Liu J."/>
            <person name="Liyanage D."/>
            <person name="Lorensuhewa L."/>
            <person name="Robinson T."/>
            <person name="Song A."/>
            <person name="Song B.-B."/>
            <person name="Dinh H."/>
            <person name="Thornton R."/>
            <person name="Coyle M."/>
            <person name="Francisco L."/>
            <person name="Jackson L."/>
            <person name="Javaid M."/>
            <person name="Korchina V."/>
            <person name="Kovar C."/>
            <person name="Mata R."/>
            <person name="Mathew T."/>
            <person name="Ngo R."/>
            <person name="Nguyen L."/>
            <person name="Nguyen N."/>
            <person name="Okwuonu G."/>
            <person name="Ongeri F."/>
            <person name="Pham C."/>
            <person name="Simmons D."/>
            <person name="Wilczek-Boney K."/>
            <person name="Hale W."/>
            <person name="Jakkamsetti A."/>
            <person name="Pham P."/>
            <person name="Ruth R."/>
            <person name="San Lucas F."/>
            <person name="Warren J."/>
            <person name="Zhang J."/>
            <person name="Zhao Z."/>
            <person name="Zhou C."/>
            <person name="Zhu D."/>
            <person name="Lee S."/>
            <person name="Bess C."/>
            <person name="Blankenburg K."/>
            <person name="Forbes L."/>
            <person name="Fu Q."/>
            <person name="Gubbala S."/>
            <person name="Hirani K."/>
            <person name="Jayaseelan J.C."/>
            <person name="Lara F."/>
            <person name="Munidasa M."/>
            <person name="Palculict T."/>
            <person name="Patil S."/>
            <person name="Pu L.-L."/>
            <person name="Saada N."/>
            <person name="Tang L."/>
            <person name="Weissenberger G."/>
            <person name="Zhu Y."/>
            <person name="Hemphill L."/>
            <person name="Shang Y."/>
            <person name="Youmans B."/>
            <person name="Ayvaz T."/>
            <person name="Ross M."/>
            <person name="Santibanez J."/>
            <person name="Aqrawi P."/>
            <person name="Gross S."/>
            <person name="Joshi V."/>
            <person name="Fowler G."/>
            <person name="Nazareth L."/>
            <person name="Reid J."/>
            <person name="Worley K."/>
            <person name="Petrosino J."/>
            <person name="Highlander S."/>
            <person name="Gibbs R."/>
        </authorList>
    </citation>
    <scope>NUCLEOTIDE SEQUENCE [LARGE SCALE GENOMIC DNA]</scope>
    <source>
        <strain evidence="3 4">DSM 10105</strain>
    </source>
</reference>
<accession>E6JYA4</accession>
<evidence type="ECO:0000256" key="2">
    <source>
        <dbReference type="SAM" id="Phobius"/>
    </source>
</evidence>
<dbReference type="HOGENOM" id="CLU_120940_0_0_11"/>
<feature type="region of interest" description="Disordered" evidence="1">
    <location>
        <begin position="1"/>
        <end position="101"/>
    </location>
</feature>
<feature type="transmembrane region" description="Helical" evidence="2">
    <location>
        <begin position="157"/>
        <end position="177"/>
    </location>
</feature>
<feature type="compositionally biased region" description="Basic and acidic residues" evidence="1">
    <location>
        <begin position="16"/>
        <end position="28"/>
    </location>
</feature>
<evidence type="ECO:0000313" key="3">
    <source>
        <dbReference type="EMBL" id="EFT83781.1"/>
    </source>
</evidence>
<organism evidence="3 4">
    <name type="scientific">Parascardovia denticolens DSM 10105 = JCM 12538</name>
    <dbReference type="NCBI Taxonomy" id="864564"/>
    <lineage>
        <taxon>Bacteria</taxon>
        <taxon>Bacillati</taxon>
        <taxon>Actinomycetota</taxon>
        <taxon>Actinomycetes</taxon>
        <taxon>Bifidobacteriales</taxon>
        <taxon>Bifidobacteriaceae</taxon>
        <taxon>Parascardovia</taxon>
    </lineage>
</organism>
<sequence>MANREERRAAEKRRRRGEEEPQYQEKGRVVSGSLDPQSLNNKSVHLQERKSGQWTPSSNVQRQDEEDEDEVPSANPSLPEPDRLFKGGKRKNRDRDARAQARLQAVREEELRRRRQSSKNAHPISWWLRVIDWGVIILAAIAFVVLIWLPFGDSAKLISVVVITIFFCLGVFNLFFLGRSSKENPNLDEYGTAI</sequence>
<keyword evidence="2" id="KW-0472">Membrane</keyword>
<dbReference type="Proteomes" id="UP000004946">
    <property type="component" value="Chromosome"/>
</dbReference>
<proteinExistence type="predicted"/>
<protein>
    <submittedName>
        <fullName evidence="3">Uncharacterized protein</fullName>
    </submittedName>
</protein>
<dbReference type="PATRIC" id="fig|864564.6.peg.927"/>
<keyword evidence="4" id="KW-1185">Reference proteome</keyword>
<dbReference type="AlphaFoldDB" id="E6JYA4"/>
<dbReference type="eggNOG" id="ENOG5032C84">
    <property type="taxonomic scope" value="Bacteria"/>
</dbReference>
<feature type="compositionally biased region" description="Polar residues" evidence="1">
    <location>
        <begin position="34"/>
        <end position="44"/>
    </location>
</feature>
<keyword evidence="2" id="KW-1133">Transmembrane helix</keyword>
<feature type="compositionally biased region" description="Polar residues" evidence="1">
    <location>
        <begin position="52"/>
        <end position="61"/>
    </location>
</feature>
<evidence type="ECO:0000256" key="1">
    <source>
        <dbReference type="SAM" id="MobiDB-lite"/>
    </source>
</evidence>
<dbReference type="KEGG" id="pdo:PSDT_0844"/>
<comment type="caution">
    <text evidence="3">The sequence shown here is derived from an EMBL/GenBank/DDBJ whole genome shotgun (WGS) entry which is preliminary data.</text>
</comment>
<gene>
    <name evidence="3" type="ORF">HMPREF0620_0786</name>
</gene>
<dbReference type="EMBL" id="AEON01000001">
    <property type="protein sequence ID" value="EFT83781.1"/>
    <property type="molecule type" value="Genomic_DNA"/>
</dbReference>
<keyword evidence="2" id="KW-0812">Transmembrane</keyword>
<dbReference type="RefSeq" id="WP_006289163.1">
    <property type="nucleotide sequence ID" value="NZ_AP012333.1"/>
</dbReference>
<name>E6JYA4_PARDN</name>
<feature type="transmembrane region" description="Helical" evidence="2">
    <location>
        <begin position="126"/>
        <end position="151"/>
    </location>
</feature>
<evidence type="ECO:0000313" key="4">
    <source>
        <dbReference type="Proteomes" id="UP000004946"/>
    </source>
</evidence>